<dbReference type="Gene3D" id="3.40.50.10900">
    <property type="entry name" value="PAC-like subunit"/>
    <property type="match status" value="1"/>
</dbReference>
<evidence type="ECO:0000313" key="2">
    <source>
        <dbReference type="Proteomes" id="UP000070414"/>
    </source>
</evidence>
<dbReference type="EMBL" id="LHXS01000086">
    <property type="protein sequence ID" value="KXA96149.1"/>
    <property type="molecule type" value="Genomic_DNA"/>
</dbReference>
<dbReference type="Pfam" id="PF09754">
    <property type="entry name" value="PAC2"/>
    <property type="match status" value="1"/>
</dbReference>
<gene>
    <name evidence="1" type="ORF">AKJ38_03810</name>
</gene>
<evidence type="ECO:0000313" key="1">
    <source>
        <dbReference type="EMBL" id="KXA96149.1"/>
    </source>
</evidence>
<reference evidence="1 2" key="1">
    <citation type="journal article" date="2016" name="Sci. Rep.">
        <title>Metabolic traits of an uncultured archaeal lineage -MSBL1- from brine pools of the Red Sea.</title>
        <authorList>
            <person name="Mwirichia R."/>
            <person name="Alam I."/>
            <person name="Rashid M."/>
            <person name="Vinu M."/>
            <person name="Ba-Alawi W."/>
            <person name="Anthony Kamau A."/>
            <person name="Kamanda Ngugi D."/>
            <person name="Goker M."/>
            <person name="Klenk H.P."/>
            <person name="Bajic V."/>
            <person name="Stingl U."/>
        </authorList>
    </citation>
    <scope>NUCLEOTIDE SEQUENCE [LARGE SCALE GENOMIC DNA]</scope>
    <source>
        <strain evidence="1">SCGC-AAA259I14</strain>
    </source>
</reference>
<dbReference type="AlphaFoldDB" id="A0A133UPP4"/>
<protein>
    <submittedName>
        <fullName evidence="1">Uncharacterized protein</fullName>
    </submittedName>
</protein>
<accession>A0A133UPP4</accession>
<dbReference type="SUPFAM" id="SSF159659">
    <property type="entry name" value="Cgl1923-like"/>
    <property type="match status" value="1"/>
</dbReference>
<keyword evidence="2" id="KW-1185">Reference proteome</keyword>
<organism evidence="1 2">
    <name type="scientific">candidate division MSBL1 archaeon SCGC-AAA259I14</name>
    <dbReference type="NCBI Taxonomy" id="1698268"/>
    <lineage>
        <taxon>Archaea</taxon>
        <taxon>Methanobacteriati</taxon>
        <taxon>Methanobacteriota</taxon>
        <taxon>candidate division MSBL1</taxon>
    </lineage>
</organism>
<sequence>MEAFSLLGETHGSYPDAKAAKTVLSSLSEILKVVLDLSKLDDIAEELQKKKFFNKDLTVIPEIRYFLEERGVQNCPPGGGLKVSFPPSAALTAIYTSVLCS</sequence>
<comment type="caution">
    <text evidence="1">The sequence shown here is derived from an EMBL/GenBank/DDBJ whole genome shotgun (WGS) entry which is preliminary data.</text>
</comment>
<name>A0A133UPP4_9EURY</name>
<dbReference type="InterPro" id="IPR038389">
    <property type="entry name" value="PSMG2_sf"/>
</dbReference>
<dbReference type="Proteomes" id="UP000070414">
    <property type="component" value="Unassembled WGS sequence"/>
</dbReference>
<dbReference type="InterPro" id="IPR019151">
    <property type="entry name" value="Proteasome_assmbl_chaperone_2"/>
</dbReference>
<proteinExistence type="predicted"/>